<dbReference type="Gene3D" id="3.30.870.10">
    <property type="entry name" value="Endonuclease Chain A"/>
    <property type="match status" value="2"/>
</dbReference>
<gene>
    <name evidence="6" type="ORF">JMJ77_002122</name>
</gene>
<evidence type="ECO:0000256" key="1">
    <source>
        <dbReference type="PIRSR" id="PIRSR610347-1"/>
    </source>
</evidence>
<evidence type="ECO:0000313" key="6">
    <source>
        <dbReference type="EMBL" id="KAG7051500.1"/>
    </source>
</evidence>
<feature type="domain" description="PLD phosphodiesterase" evidence="5">
    <location>
        <begin position="554"/>
        <end position="587"/>
    </location>
</feature>
<dbReference type="PANTHER" id="PTHR12415:SF4">
    <property type="entry name" value="TYROSYL-DNA PHOSPHODIESTERASE DOMAIN-CONTAINING PROTEIN"/>
    <property type="match status" value="1"/>
</dbReference>
<feature type="region of interest" description="Disordered" evidence="4">
    <location>
        <begin position="621"/>
        <end position="682"/>
    </location>
</feature>
<sequence length="718" mass="79078">VHHHHHEVALLPTLHYTQFFAKFKSGRSKKLAGNCSCPFTPATAAKGSKTSSRAIMSSHNNRARPQSPSADDDPDLALAIALSLQQGDISNDDKTKVASSATKFPTSSATNTGPLGLLALDRKKMEEERIARLKKRSAAEAGIDTQSSQRLKLQRPGASETPEVIGTAKSKAATPAISATPPANALELPFPKGAFKRTWAYGFPRNREDIKIEEVLQKDKLQLAVLSSFQWDEEWLLSKINARNTKMLLVAYANNDAEKANIRSNIPVGSLIKFCFPPMHGGYMHSKLQILKYEDYLRIVIPSGNLVPYDWGETGQLENMIFLIDLPRINGPLIETSFGTELRRFLRALGLDDKLVKSLDNYDFSETSRYGFIHSMSLWQPYEGSLATHRPVYPFRSGRDDFMFVASQNCADLDFRLGYCGLGSIIRSLGLATENAVDIDYVASSLGSLNHGFLTTIYYACQGDSGMKEYEARQSKTTKSKAAKTGLGGSRPVDIDKEPLQLQHHFRIYFPTEKTVSSSRGGRSSAGTICMQEKWWNSSTFPRELMRDCQSARGGLLLHSKVIFVRERAHDGAVWAYVGSANLSESAWGRLVKDRESGTAKLTCRNWECGVLVAVKDSSASTGDQDAQAQSRPQAEAQTGTLEGHAESEETLKGKEGTTAASAEGMGKRRHQQLDQDGSVGLDGVFGATMPIPMRVPARRYTPDESAASRPWFFMKAD</sequence>
<evidence type="ECO:0000256" key="2">
    <source>
        <dbReference type="PIRSR" id="PIRSR610347-2"/>
    </source>
</evidence>
<comment type="caution">
    <text evidence="6">The sequence shown here is derived from an EMBL/GenBank/DDBJ whole genome shotgun (WGS) entry which is preliminary data.</text>
</comment>
<evidence type="ECO:0000256" key="3">
    <source>
        <dbReference type="PIRSR" id="PIRSR610347-3"/>
    </source>
</evidence>
<dbReference type="AlphaFoldDB" id="A0A9P7UJA3"/>
<evidence type="ECO:0000313" key="7">
    <source>
        <dbReference type="Proteomes" id="UP000699042"/>
    </source>
</evidence>
<dbReference type="InterPro" id="IPR010347">
    <property type="entry name" value="Tdp1"/>
</dbReference>
<protein>
    <submittedName>
        <fullName evidence="6">Ubiquitin interaction domain-containing protein</fullName>
    </submittedName>
</protein>
<feature type="site" description="Interaction with DNA" evidence="3">
    <location>
        <position position="584"/>
    </location>
</feature>
<accession>A0A9P7UJA3</accession>
<dbReference type="PANTHER" id="PTHR12415">
    <property type="entry name" value="TYROSYL-DNA PHOSPHODIESTERASE 1"/>
    <property type="match status" value="1"/>
</dbReference>
<dbReference type="CDD" id="cd09122">
    <property type="entry name" value="PLDc_Tdp1_1"/>
    <property type="match status" value="1"/>
</dbReference>
<feature type="compositionally biased region" description="Basic and acidic residues" evidence="4">
    <location>
        <begin position="644"/>
        <end position="656"/>
    </location>
</feature>
<feature type="compositionally biased region" description="Polar residues" evidence="4">
    <location>
        <begin position="48"/>
        <end position="66"/>
    </location>
</feature>
<dbReference type="Proteomes" id="UP000699042">
    <property type="component" value="Unassembled WGS sequence"/>
</dbReference>
<evidence type="ECO:0000256" key="4">
    <source>
        <dbReference type="SAM" id="MobiDB-lite"/>
    </source>
</evidence>
<feature type="region of interest" description="Disordered" evidence="4">
    <location>
        <begin position="137"/>
        <end position="163"/>
    </location>
</feature>
<dbReference type="GO" id="GO:0003690">
    <property type="term" value="F:double-stranded DNA binding"/>
    <property type="evidence" value="ECO:0007669"/>
    <property type="project" value="TreeGrafter"/>
</dbReference>
<proteinExistence type="predicted"/>
<dbReference type="Pfam" id="PF06087">
    <property type="entry name" value="Tyr-DNA_phospho"/>
    <property type="match status" value="1"/>
</dbReference>
<feature type="active site" description="Nucleophile" evidence="1">
    <location>
        <position position="285"/>
    </location>
</feature>
<dbReference type="GO" id="GO:0003697">
    <property type="term" value="F:single-stranded DNA binding"/>
    <property type="evidence" value="ECO:0007669"/>
    <property type="project" value="TreeGrafter"/>
</dbReference>
<dbReference type="PROSITE" id="PS50035">
    <property type="entry name" value="PLD"/>
    <property type="match status" value="1"/>
</dbReference>
<dbReference type="InterPro" id="IPR001736">
    <property type="entry name" value="PLipase_D/transphosphatidylase"/>
</dbReference>
<organism evidence="6 7">
    <name type="scientific">Colletotrichum scovillei</name>
    <dbReference type="NCBI Taxonomy" id="1209932"/>
    <lineage>
        <taxon>Eukaryota</taxon>
        <taxon>Fungi</taxon>
        <taxon>Dikarya</taxon>
        <taxon>Ascomycota</taxon>
        <taxon>Pezizomycotina</taxon>
        <taxon>Sordariomycetes</taxon>
        <taxon>Hypocreomycetidae</taxon>
        <taxon>Glomerellales</taxon>
        <taxon>Glomerellaceae</taxon>
        <taxon>Colletotrichum</taxon>
        <taxon>Colletotrichum acutatum species complex</taxon>
    </lineage>
</organism>
<reference evidence="6" key="1">
    <citation type="submission" date="2021-05" db="EMBL/GenBank/DDBJ databases">
        <title>Comparative genomics of three Colletotrichum scovillei strains and genetic complementation revealed genes involved fungal growth and virulence on chili pepper.</title>
        <authorList>
            <person name="Hsieh D.-K."/>
            <person name="Chuang S.-C."/>
            <person name="Chen C.-Y."/>
            <person name="Chao Y.-T."/>
            <person name="Lu M.-Y.J."/>
            <person name="Lee M.-H."/>
            <person name="Shih M.-C."/>
        </authorList>
    </citation>
    <scope>NUCLEOTIDE SEQUENCE</scope>
    <source>
        <strain evidence="6">Coll-153</strain>
    </source>
</reference>
<keyword evidence="7" id="KW-1185">Reference proteome</keyword>
<feature type="non-terminal residue" evidence="6">
    <location>
        <position position="1"/>
    </location>
</feature>
<feature type="region of interest" description="Disordered" evidence="4">
    <location>
        <begin position="43"/>
        <end position="74"/>
    </location>
</feature>
<name>A0A9P7UJA3_9PEZI</name>
<dbReference type="GO" id="GO:0017005">
    <property type="term" value="F:3'-tyrosyl-DNA phosphodiesterase activity"/>
    <property type="evidence" value="ECO:0007669"/>
    <property type="project" value="TreeGrafter"/>
</dbReference>
<dbReference type="SUPFAM" id="SSF56024">
    <property type="entry name" value="Phospholipase D/nuclease"/>
    <property type="match status" value="2"/>
</dbReference>
<evidence type="ECO:0000259" key="5">
    <source>
        <dbReference type="PROSITE" id="PS50035"/>
    </source>
</evidence>
<dbReference type="GO" id="GO:0005634">
    <property type="term" value="C:nucleus"/>
    <property type="evidence" value="ECO:0007669"/>
    <property type="project" value="InterPro"/>
</dbReference>
<dbReference type="EMBL" id="JAESDN010000004">
    <property type="protein sequence ID" value="KAG7051500.1"/>
    <property type="molecule type" value="Genomic_DNA"/>
</dbReference>
<feature type="binding site" evidence="2">
    <location>
        <position position="561"/>
    </location>
    <ligand>
        <name>substrate</name>
    </ligand>
</feature>
<feature type="binding site" evidence="2">
    <location>
        <position position="287"/>
    </location>
    <ligand>
        <name>substrate</name>
    </ligand>
</feature>
<feature type="active site" description="Proton donor/acceptor" evidence="1">
    <location>
        <position position="559"/>
    </location>
</feature>
<dbReference type="GO" id="GO:0006281">
    <property type="term" value="P:DNA repair"/>
    <property type="evidence" value="ECO:0007669"/>
    <property type="project" value="InterPro"/>
</dbReference>
<feature type="compositionally biased region" description="Polar residues" evidence="4">
    <location>
        <begin position="621"/>
        <end position="641"/>
    </location>
</feature>